<dbReference type="Proteomes" id="UP001519460">
    <property type="component" value="Unassembled WGS sequence"/>
</dbReference>
<evidence type="ECO:0000313" key="3">
    <source>
        <dbReference type="EMBL" id="KAK7495799.1"/>
    </source>
</evidence>
<gene>
    <name evidence="3" type="ORF">BaRGS_00013019</name>
</gene>
<feature type="transmembrane region" description="Helical" evidence="1">
    <location>
        <begin position="1092"/>
        <end position="1115"/>
    </location>
</feature>
<feature type="transmembrane region" description="Helical" evidence="1">
    <location>
        <begin position="1127"/>
        <end position="1144"/>
    </location>
</feature>
<feature type="transmembrane region" description="Helical" evidence="1">
    <location>
        <begin position="184"/>
        <end position="208"/>
    </location>
</feature>
<name>A0ABD0L8Q8_9CAEN</name>
<organism evidence="3 4">
    <name type="scientific">Batillaria attramentaria</name>
    <dbReference type="NCBI Taxonomy" id="370345"/>
    <lineage>
        <taxon>Eukaryota</taxon>
        <taxon>Metazoa</taxon>
        <taxon>Spiralia</taxon>
        <taxon>Lophotrochozoa</taxon>
        <taxon>Mollusca</taxon>
        <taxon>Gastropoda</taxon>
        <taxon>Caenogastropoda</taxon>
        <taxon>Sorbeoconcha</taxon>
        <taxon>Cerithioidea</taxon>
        <taxon>Batillariidae</taxon>
        <taxon>Batillaria</taxon>
    </lineage>
</organism>
<feature type="transmembrane region" description="Helical" evidence="1">
    <location>
        <begin position="877"/>
        <end position="898"/>
    </location>
</feature>
<feature type="transmembrane region" description="Helical" evidence="1">
    <location>
        <begin position="427"/>
        <end position="443"/>
    </location>
</feature>
<evidence type="ECO:0000259" key="2">
    <source>
        <dbReference type="SMART" id="SM00703"/>
    </source>
</evidence>
<dbReference type="Pfam" id="PF01757">
    <property type="entry name" value="Acyl_transf_3"/>
    <property type="match status" value="2"/>
</dbReference>
<dbReference type="AlphaFoldDB" id="A0ABD0L8Q8"/>
<feature type="transmembrane region" description="Helical" evidence="1">
    <location>
        <begin position="693"/>
        <end position="718"/>
    </location>
</feature>
<feature type="transmembrane region" description="Helical" evidence="1">
    <location>
        <begin position="792"/>
        <end position="813"/>
    </location>
</feature>
<feature type="transmembrane region" description="Helical" evidence="1">
    <location>
        <begin position="280"/>
        <end position="302"/>
    </location>
</feature>
<proteinExistence type="predicted"/>
<dbReference type="PANTHER" id="PTHR11161:SF0">
    <property type="entry name" value="O-ACYLTRANSFERASE LIKE PROTEIN"/>
    <property type="match status" value="1"/>
</dbReference>
<dbReference type="EMBL" id="JACVVK020000072">
    <property type="protein sequence ID" value="KAK7495799.1"/>
    <property type="molecule type" value="Genomic_DNA"/>
</dbReference>
<evidence type="ECO:0000256" key="1">
    <source>
        <dbReference type="SAM" id="Phobius"/>
    </source>
</evidence>
<feature type="transmembrane region" description="Helical" evidence="1">
    <location>
        <begin position="833"/>
        <end position="857"/>
    </location>
</feature>
<keyword evidence="1" id="KW-1133">Transmembrane helix</keyword>
<feature type="transmembrane region" description="Helical" evidence="1">
    <location>
        <begin position="496"/>
        <end position="519"/>
    </location>
</feature>
<dbReference type="Pfam" id="PF20146">
    <property type="entry name" value="NRF"/>
    <property type="match status" value="1"/>
</dbReference>
<feature type="transmembrane region" description="Helical" evidence="1">
    <location>
        <begin position="1049"/>
        <end position="1072"/>
    </location>
</feature>
<feature type="transmembrane region" description="Helical" evidence="1">
    <location>
        <begin position="455"/>
        <end position="476"/>
    </location>
</feature>
<dbReference type="InterPro" id="IPR006621">
    <property type="entry name" value="Nose-resist-to-fluoxetine_N"/>
</dbReference>
<accession>A0ABD0L8Q8</accession>
<feature type="transmembrane region" description="Helical" evidence="1">
    <location>
        <begin position="370"/>
        <end position="390"/>
    </location>
</feature>
<dbReference type="InterPro" id="IPR052728">
    <property type="entry name" value="O2_lipid_transport_reg"/>
</dbReference>
<sequence>MYNFRRLRLLRPQLKTSQRLMWNPQKLPSSRMFVVVALTLTSCHVPTSLGQEAPTYAERLDELSHVLSHAQSGKTYRLGDLLEAVHAKHLLEMTPVAVQQAVMEAAGTLSRNGEGFSAAVSGTDVGEVSQPANVSALCLNHTIATMFGLLLRKEWALQIQSYLNVTMPVFATCPRPKTELDGKAAAAIVILSIMLTLMVVGTVLDILFVQRPLWHVEEVPQLLTNEAADDEERRPLVQHEMTREVKLPENANAVPYYGDLIKRWTFQGVANAVLSVDTFFAIRLTPAYMLILMVYVCLTPYWGEGPLWPQTIPDRDNCLTSWWANFLYINNLVKSTTSDICMVQTWYLANDMQFHILSPLIFVPLYFNKFAGLAVSGVFILITAIVPGVLTTTHHYPPSILPDTLDSNDTNLADALNNFYSKPYNRMGPYVIGMLAGYFLYHTDCRLKINKIVNLSIWAVATGSAMGVVYGLYDAYNGHPITLSVAAFYNAVNRQVWALCVSWVVVACVTGNGGFVNTILSWRALIPLSRLTYCVYLMHIMMMELYLYNSAIPFYMSDLTVLCVNHTVATLLALFERQSWALQMLDAMGKPSPAILDGNFNWPGAYDYCHKVRSSNTLPQFSGQYCTGQVLLSVSGPFGPGIPTPISLGLCVPDTCSAMDVTLLLNEAKTALNISLPVYATCTKPEKELDAKAVVAIVICSIILMLMVVGTVLDVLLIQRPKWQVEETTHLLTNGLMDPDERQPLLSGKLDPKVSSPENGVAMKVFLSFSVYTNGAKLLSTKQASGSLSCIHGIRFLSMTWVVLGHAFLFPLFSAENTGPYLMALMKRWTFQAIGNALVSVDTFFVLSGLLVAYLSLKEMKKREGKLNWFLFYFHRFWRLTPAYMLIIMVYVCISPYWGEGPLWPETLPDRDNCKTSWWTNLLYINNFVYSADTEMCLAQSWYLANDMQFYILSPLIFVPFYFSTVLGLVSSGIFLLITAIVPGVITMRDHIAPTILPSTLAGNETNMQDWMSVFYDKPYNRMGPYIIGMLAGYFLYRTECRLRINKIVNLCMWAVATGSALAVVYGLYDAYNGHPVTLSVAAFYNAVNRQVWAFSVSWVVIACVTGNGGFVNTILSWPALIPLSRLTYCIYLLHIMMMELYLYNADRPFYMNDLNVVSNRPWKEGAGKIVFFLAILVLSYMAAVIASLAFEAPMMALEKVILQSRSKKEKEQRP</sequence>
<keyword evidence="1" id="KW-0812">Transmembrane</keyword>
<feature type="transmembrane region" description="Helical" evidence="1">
    <location>
        <begin position="950"/>
        <end position="982"/>
    </location>
</feature>
<feature type="domain" description="Nose resistant-to-fluoxetine protein N-terminal" evidence="2">
    <location>
        <begin position="560"/>
        <end position="684"/>
    </location>
</feature>
<dbReference type="PANTHER" id="PTHR11161">
    <property type="entry name" value="O-ACYLTRANSFERASE"/>
    <property type="match status" value="1"/>
</dbReference>
<keyword evidence="4" id="KW-1185">Reference proteome</keyword>
<feature type="transmembrane region" description="Helical" evidence="1">
    <location>
        <begin position="1170"/>
        <end position="1191"/>
    </location>
</feature>
<dbReference type="SMART" id="SM00703">
    <property type="entry name" value="NRF"/>
    <property type="match status" value="1"/>
</dbReference>
<feature type="transmembrane region" description="Helical" evidence="1">
    <location>
        <begin position="531"/>
        <end position="548"/>
    </location>
</feature>
<evidence type="ECO:0000313" key="4">
    <source>
        <dbReference type="Proteomes" id="UP001519460"/>
    </source>
</evidence>
<keyword evidence="1" id="KW-0472">Membrane</keyword>
<dbReference type="InterPro" id="IPR002656">
    <property type="entry name" value="Acyl_transf_3_dom"/>
</dbReference>
<comment type="caution">
    <text evidence="3">The sequence shown here is derived from an EMBL/GenBank/DDBJ whole genome shotgun (WGS) entry which is preliminary data.</text>
</comment>
<reference evidence="3 4" key="1">
    <citation type="journal article" date="2023" name="Sci. Data">
        <title>Genome assembly of the Korean intertidal mud-creeper Batillaria attramentaria.</title>
        <authorList>
            <person name="Patra A.K."/>
            <person name="Ho P.T."/>
            <person name="Jun S."/>
            <person name="Lee S.J."/>
            <person name="Kim Y."/>
            <person name="Won Y.J."/>
        </authorList>
    </citation>
    <scope>NUCLEOTIDE SEQUENCE [LARGE SCALE GENOMIC DNA]</scope>
    <source>
        <strain evidence="3">Wonlab-2016</strain>
    </source>
</reference>
<protein>
    <recommendedName>
        <fullName evidence="2">Nose resistant-to-fluoxetine protein N-terminal domain-containing protein</fullName>
    </recommendedName>
</protein>